<gene>
    <name evidence="1" type="primary">frc_12</name>
    <name evidence="1" type="ORF">GJW-30_1_03180</name>
</gene>
<dbReference type="Pfam" id="PF02515">
    <property type="entry name" value="CoA_transf_3"/>
    <property type="match status" value="1"/>
</dbReference>
<dbReference type="InterPro" id="IPR050509">
    <property type="entry name" value="CoA-transferase_III"/>
</dbReference>
<dbReference type="PANTHER" id="PTHR48228:SF5">
    <property type="entry name" value="ALPHA-METHYLACYL-COA RACEMASE"/>
    <property type="match status" value="1"/>
</dbReference>
<dbReference type="Proteomes" id="UP000236884">
    <property type="component" value="Chromosome"/>
</dbReference>
<accession>A0A0S3PXF4</accession>
<reference evidence="1 2" key="1">
    <citation type="submission" date="2015-08" db="EMBL/GenBank/DDBJ databases">
        <title>Investigation of the bacterial diversity of lava forest soil.</title>
        <authorList>
            <person name="Lee J.S."/>
        </authorList>
    </citation>
    <scope>NUCLEOTIDE SEQUENCE [LARGE SCALE GENOMIC DNA]</scope>
    <source>
        <strain evidence="1 2">GJW-30</strain>
    </source>
</reference>
<dbReference type="RefSeq" id="WP_096357020.1">
    <property type="nucleotide sequence ID" value="NZ_AP014946.1"/>
</dbReference>
<keyword evidence="1" id="KW-0808">Transferase</keyword>
<dbReference type="EMBL" id="AP014946">
    <property type="protein sequence ID" value="BAT60632.1"/>
    <property type="molecule type" value="Genomic_DNA"/>
</dbReference>
<dbReference type="EC" id="2.8.3.16" evidence="1"/>
<protein>
    <submittedName>
        <fullName evidence="1">Formyl-coenzyme A transferase</fullName>
        <ecNumber evidence="1">2.8.3.16</ecNumber>
    </submittedName>
</protein>
<dbReference type="Gene3D" id="3.30.1540.10">
    <property type="entry name" value="formyl-coa transferase, domain 3"/>
    <property type="match status" value="1"/>
</dbReference>
<keyword evidence="2" id="KW-1185">Reference proteome</keyword>
<dbReference type="InterPro" id="IPR023606">
    <property type="entry name" value="CoA-Trfase_III_dom_1_sf"/>
</dbReference>
<sequence>MTQPLNGITVLDFTTLLPGPLAALMLAEAGADVIKIERPGGEDMREGPPRWDGASINFGMLNRGKKSIQLDLKAKDAIARLRPLIEKADVLIEQFRPGVMERLGVGYDAIRKINPRIVYCSISGYGQKGPRSGEAGHDINYIASTGLLALSPGTQQSPTIPPALIADIAGGSFPAVMNILLGLRQRDLTGEGSYIDIAMTDAMFTFTWHALAMAAGGYGYPGPGEARLTGGSPRYQIYPTKDGKLVACGSLEPKFWASFLDAIGMTKDEVNEKDAEGAKARIASRIREQTADHWQPILAKADCCATIVASVEEALRDTQFADRGLFEHQLKGPSGATTMALPVPIAPGYRAKPGAVATAELGADDKLLG</sequence>
<dbReference type="SUPFAM" id="SSF89796">
    <property type="entry name" value="CoA-transferase family III (CaiB/BaiF)"/>
    <property type="match status" value="1"/>
</dbReference>
<dbReference type="OrthoDB" id="9806585at2"/>
<dbReference type="AlphaFoldDB" id="A0A0S3PXF4"/>
<organism evidence="1 2">
    <name type="scientific">Variibacter gotjawalensis</name>
    <dbReference type="NCBI Taxonomy" id="1333996"/>
    <lineage>
        <taxon>Bacteria</taxon>
        <taxon>Pseudomonadati</taxon>
        <taxon>Pseudomonadota</taxon>
        <taxon>Alphaproteobacteria</taxon>
        <taxon>Hyphomicrobiales</taxon>
        <taxon>Nitrobacteraceae</taxon>
        <taxon>Variibacter</taxon>
    </lineage>
</organism>
<dbReference type="GO" id="GO:0033608">
    <property type="term" value="F:formyl-CoA transferase activity"/>
    <property type="evidence" value="ECO:0007669"/>
    <property type="project" value="UniProtKB-EC"/>
</dbReference>
<evidence type="ECO:0000313" key="2">
    <source>
        <dbReference type="Proteomes" id="UP000236884"/>
    </source>
</evidence>
<dbReference type="InterPro" id="IPR044855">
    <property type="entry name" value="CoA-Trfase_III_dom3_sf"/>
</dbReference>
<dbReference type="Gene3D" id="3.40.50.10540">
    <property type="entry name" value="Crotonobetainyl-coa:carnitine coa-transferase, domain 1"/>
    <property type="match status" value="1"/>
</dbReference>
<evidence type="ECO:0000313" key="1">
    <source>
        <dbReference type="EMBL" id="BAT60632.1"/>
    </source>
</evidence>
<dbReference type="PANTHER" id="PTHR48228">
    <property type="entry name" value="SUCCINYL-COA--D-CITRAMALATE COA-TRANSFERASE"/>
    <property type="match status" value="1"/>
</dbReference>
<dbReference type="KEGG" id="vgo:GJW-30_1_03180"/>
<dbReference type="InterPro" id="IPR003673">
    <property type="entry name" value="CoA-Trfase_fam_III"/>
</dbReference>
<name>A0A0S3PXF4_9BRAD</name>
<proteinExistence type="predicted"/>